<dbReference type="InterPro" id="IPR016040">
    <property type="entry name" value="NAD(P)-bd_dom"/>
</dbReference>
<dbReference type="AlphaFoldDB" id="A0A378TZ33"/>
<dbReference type="EMBL" id="UGQW01000002">
    <property type="protein sequence ID" value="STZ67372.1"/>
    <property type="molecule type" value="Genomic_DNA"/>
</dbReference>
<dbReference type="Gene3D" id="3.40.50.720">
    <property type="entry name" value="NAD(P)-binding Rossmann-like Domain"/>
    <property type="match status" value="1"/>
</dbReference>
<accession>A0A378TZ33</accession>
<dbReference type="Proteomes" id="UP000254927">
    <property type="component" value="Unassembled WGS sequence"/>
</dbReference>
<dbReference type="InterPro" id="IPR036291">
    <property type="entry name" value="NAD(P)-bd_dom_sf"/>
</dbReference>
<evidence type="ECO:0000259" key="1">
    <source>
        <dbReference type="Pfam" id="PF13460"/>
    </source>
</evidence>
<sequence length="210" mass="22310">MLTIFGANGKSGRELIARLSADGFSDGITAVLRRPEQAEDPFFKQHGANTATADVLDAQACAAVIRDSKPQTVVSFVGGKNEAGVRSDAAGNINIIDAVAAHAPQARLILVTSMGCGEQWENTNAMFKQALGEAVQAKTEAENHLRQSGLHWTIVRPCGLGNSGSDSYTLHTAIDEIPRDYMDRKGLATAVAKLIADKERPSESVYSVTA</sequence>
<dbReference type="SUPFAM" id="SSF51735">
    <property type="entry name" value="NAD(P)-binding Rossmann-fold domains"/>
    <property type="match status" value="1"/>
</dbReference>
<protein>
    <submittedName>
        <fullName evidence="2">NADH-flavin reductase</fullName>
    </submittedName>
</protein>
<organism evidence="2 3">
    <name type="scientific">Neisseria elongata</name>
    <dbReference type="NCBI Taxonomy" id="495"/>
    <lineage>
        <taxon>Bacteria</taxon>
        <taxon>Pseudomonadati</taxon>
        <taxon>Pseudomonadota</taxon>
        <taxon>Betaproteobacteria</taxon>
        <taxon>Neisseriales</taxon>
        <taxon>Neisseriaceae</taxon>
        <taxon>Neisseria</taxon>
    </lineage>
</organism>
<gene>
    <name evidence="2" type="ORF">NCTC10660_00849</name>
</gene>
<dbReference type="GeneID" id="93351847"/>
<dbReference type="PANTHER" id="PTHR15020">
    <property type="entry name" value="FLAVIN REDUCTASE-RELATED"/>
    <property type="match status" value="1"/>
</dbReference>
<reference evidence="2 3" key="1">
    <citation type="submission" date="2018-06" db="EMBL/GenBank/DDBJ databases">
        <authorList>
            <consortium name="Pathogen Informatics"/>
            <person name="Doyle S."/>
        </authorList>
    </citation>
    <scope>NUCLEOTIDE SEQUENCE [LARGE SCALE GENOMIC DNA]</scope>
    <source>
        <strain evidence="2 3">NCTC10660</strain>
    </source>
</reference>
<dbReference type="Pfam" id="PF13460">
    <property type="entry name" value="NAD_binding_10"/>
    <property type="match status" value="1"/>
</dbReference>
<evidence type="ECO:0000313" key="3">
    <source>
        <dbReference type="Proteomes" id="UP000254927"/>
    </source>
</evidence>
<feature type="domain" description="NAD(P)-binding" evidence="1">
    <location>
        <begin position="6"/>
        <end position="197"/>
    </location>
</feature>
<proteinExistence type="predicted"/>
<dbReference type="PANTHER" id="PTHR15020:SF50">
    <property type="entry name" value="UPF0659 PROTEIN YMR090W"/>
    <property type="match status" value="1"/>
</dbReference>
<evidence type="ECO:0000313" key="2">
    <source>
        <dbReference type="EMBL" id="STZ67372.1"/>
    </source>
</evidence>
<name>A0A378TZ33_NEIEL</name>
<dbReference type="RefSeq" id="WP_074895799.1">
    <property type="nucleotide sequence ID" value="NZ_CP031252.1"/>
</dbReference>